<dbReference type="EMBL" id="JRVJ01000011">
    <property type="protein sequence ID" value="KGM18486.1"/>
    <property type="molecule type" value="Genomic_DNA"/>
</dbReference>
<evidence type="ECO:0000313" key="6">
    <source>
        <dbReference type="EMBL" id="KGM18486.1"/>
    </source>
</evidence>
<sequence length="318" mass="34234">MITVEKLSKSYGKNKVLSDLTFHVPDGQVTGFLGPNGAGKSTTMRCMLGLDQPSAGHVNFSGNYRNGQSYSGEFAGLANKSSIAGSVLEATWFNPARSGRNHLRVLAHGAGIDDKRVDECLEIVGLTKAGKKKAGGYSLGMKQRLGLAAALLGNPQHLIMDEPVNGLDPEGVTWMRNTIRALAGEGRSVLVSSHLLSEMQLTADRLVVIGKGQMIGEYSMDEFLAGGATVSVECREAVLLGEKLQAKGLQVELQHPRTVQISLPEDLNEAQLRELVARTALEENFLVTKLVSEQANLEQRFLAATSSAQEYRTGQVQN</sequence>
<dbReference type="SUPFAM" id="SSF52540">
    <property type="entry name" value="P-loop containing nucleoside triphosphate hydrolases"/>
    <property type="match status" value="1"/>
</dbReference>
<dbReference type="Gene3D" id="3.40.50.300">
    <property type="entry name" value="P-loop containing nucleotide triphosphate hydrolases"/>
    <property type="match status" value="1"/>
</dbReference>
<dbReference type="PANTHER" id="PTHR43335:SF4">
    <property type="entry name" value="ABC TRANSPORTER, ATP-BINDING PROTEIN"/>
    <property type="match status" value="1"/>
</dbReference>
<organism evidence="6 7">
    <name type="scientific">Corynebacterium auriscanis</name>
    <dbReference type="NCBI Taxonomy" id="99807"/>
    <lineage>
        <taxon>Bacteria</taxon>
        <taxon>Bacillati</taxon>
        <taxon>Actinomycetota</taxon>
        <taxon>Actinomycetes</taxon>
        <taxon>Mycobacteriales</taxon>
        <taxon>Corynebacteriaceae</taxon>
        <taxon>Corynebacterium</taxon>
    </lineage>
</organism>
<keyword evidence="4 6" id="KW-0067">ATP-binding</keyword>
<dbReference type="GO" id="GO:0016887">
    <property type="term" value="F:ATP hydrolysis activity"/>
    <property type="evidence" value="ECO:0007669"/>
    <property type="project" value="InterPro"/>
</dbReference>
<dbReference type="GO" id="GO:0005524">
    <property type="term" value="F:ATP binding"/>
    <property type="evidence" value="ECO:0007669"/>
    <property type="project" value="UniProtKB-KW"/>
</dbReference>
<comment type="caution">
    <text evidence="6">The sequence shown here is derived from an EMBL/GenBank/DDBJ whole genome shotgun (WGS) entry which is preliminary data.</text>
</comment>
<dbReference type="RefSeq" id="WP_035114779.1">
    <property type="nucleotide sequence ID" value="NZ_CP047046.1"/>
</dbReference>
<evidence type="ECO:0000256" key="4">
    <source>
        <dbReference type="ARBA" id="ARBA00022840"/>
    </source>
</evidence>
<dbReference type="AlphaFoldDB" id="A0A0A2DNQ0"/>
<dbReference type="CDD" id="cd03268">
    <property type="entry name" value="ABC_BcrA_bacitracin_resist"/>
    <property type="match status" value="1"/>
</dbReference>
<keyword evidence="3" id="KW-0547">Nucleotide-binding</keyword>
<evidence type="ECO:0000256" key="3">
    <source>
        <dbReference type="ARBA" id="ARBA00022741"/>
    </source>
</evidence>
<evidence type="ECO:0000259" key="5">
    <source>
        <dbReference type="PROSITE" id="PS50893"/>
    </source>
</evidence>
<dbReference type="InterPro" id="IPR027417">
    <property type="entry name" value="P-loop_NTPase"/>
</dbReference>
<evidence type="ECO:0000313" key="7">
    <source>
        <dbReference type="Proteomes" id="UP000030145"/>
    </source>
</evidence>
<gene>
    <name evidence="6" type="ORF">MA47_07095</name>
</gene>
<dbReference type="Proteomes" id="UP000030145">
    <property type="component" value="Unassembled WGS sequence"/>
</dbReference>
<reference evidence="6 7" key="1">
    <citation type="submission" date="2014-10" db="EMBL/GenBank/DDBJ databases">
        <title>Whole Genome sequence of Corynebacterium auriscanis strain CIP 106629.</title>
        <authorList>
            <person name="Hassan S.S."/>
            <person name="Jamal S.B."/>
            <person name="Tiwari S."/>
            <person name="Oliveira L.D.C."/>
            <person name="Souza F."/>
            <person name="Mariano D.C."/>
            <person name="Almeida S."/>
            <person name="Dorella F."/>
            <person name="Pereira F."/>
            <person name="Carvalho A."/>
            <person name="Leal C.A."/>
            <person name="Soares S.D.C."/>
            <person name="Figueiredo H.C."/>
            <person name="Silva A."/>
            <person name="Azevedo V.A."/>
        </authorList>
    </citation>
    <scope>NUCLEOTIDE SEQUENCE [LARGE SCALE GENOMIC DNA]</scope>
    <source>
        <strain evidence="6 7">CIP 106629</strain>
    </source>
</reference>
<feature type="domain" description="ABC transporter" evidence="5">
    <location>
        <begin position="2"/>
        <end position="236"/>
    </location>
</feature>
<accession>A0A0A2DNQ0</accession>
<dbReference type="PROSITE" id="PS00211">
    <property type="entry name" value="ABC_TRANSPORTER_1"/>
    <property type="match status" value="1"/>
</dbReference>
<protein>
    <submittedName>
        <fullName evidence="6">ABC transporter ATP-binding protein</fullName>
    </submittedName>
</protein>
<proteinExistence type="inferred from homology"/>
<keyword evidence="2" id="KW-0813">Transport</keyword>
<name>A0A0A2DNQ0_9CORY</name>
<dbReference type="Pfam" id="PF00005">
    <property type="entry name" value="ABC_tran"/>
    <property type="match status" value="1"/>
</dbReference>
<dbReference type="PROSITE" id="PS50893">
    <property type="entry name" value="ABC_TRANSPORTER_2"/>
    <property type="match status" value="1"/>
</dbReference>
<dbReference type="GeneID" id="300553470"/>
<evidence type="ECO:0000256" key="1">
    <source>
        <dbReference type="ARBA" id="ARBA00005417"/>
    </source>
</evidence>
<dbReference type="InterPro" id="IPR003439">
    <property type="entry name" value="ABC_transporter-like_ATP-bd"/>
</dbReference>
<dbReference type="SMART" id="SM00382">
    <property type="entry name" value="AAA"/>
    <property type="match status" value="1"/>
</dbReference>
<comment type="similarity">
    <text evidence="1">Belongs to the ABC transporter superfamily.</text>
</comment>
<dbReference type="InterPro" id="IPR003593">
    <property type="entry name" value="AAA+_ATPase"/>
</dbReference>
<keyword evidence="7" id="KW-1185">Reference proteome</keyword>
<evidence type="ECO:0000256" key="2">
    <source>
        <dbReference type="ARBA" id="ARBA00022448"/>
    </source>
</evidence>
<dbReference type="InterPro" id="IPR017871">
    <property type="entry name" value="ABC_transporter-like_CS"/>
</dbReference>
<dbReference type="PANTHER" id="PTHR43335">
    <property type="entry name" value="ABC TRANSPORTER, ATP-BINDING PROTEIN"/>
    <property type="match status" value="1"/>
</dbReference>